<keyword evidence="8 12" id="KW-0812">Transmembrane</keyword>
<name>A0ABQ7HUZ7_9MICR</name>
<feature type="transmembrane region" description="Helical" evidence="12">
    <location>
        <begin position="62"/>
        <end position="90"/>
    </location>
</feature>
<feature type="non-terminal residue" evidence="13">
    <location>
        <position position="301"/>
    </location>
</feature>
<evidence type="ECO:0000256" key="3">
    <source>
        <dbReference type="ARBA" id="ARBA00008698"/>
    </source>
</evidence>
<keyword evidence="10 12" id="KW-1133">Transmembrane helix</keyword>
<comment type="caution">
    <text evidence="13">The sequence shown here is derived from an EMBL/GenBank/DDBJ whole genome shotgun (WGS) entry which is preliminary data.</text>
</comment>
<dbReference type="InterPro" id="IPR007315">
    <property type="entry name" value="PIG-V/Gpi18"/>
</dbReference>
<dbReference type="GO" id="GO:0016757">
    <property type="term" value="F:glycosyltransferase activity"/>
    <property type="evidence" value="ECO:0007669"/>
    <property type="project" value="UniProtKB-KW"/>
</dbReference>
<evidence type="ECO:0000256" key="5">
    <source>
        <dbReference type="ARBA" id="ARBA00022502"/>
    </source>
</evidence>
<dbReference type="Proteomes" id="UP001516464">
    <property type="component" value="Unassembled WGS sequence"/>
</dbReference>
<comment type="function">
    <text evidence="12">Mannosyltransferase involved in glycosylphosphatidylinositol-anchor biosynthesis.</text>
</comment>
<keyword evidence="6 12" id="KW-0328">Glycosyltransferase</keyword>
<feature type="transmembrane region" description="Helical" evidence="12">
    <location>
        <begin position="135"/>
        <end position="155"/>
    </location>
</feature>
<dbReference type="EMBL" id="SBIQ01000952">
    <property type="protein sequence ID" value="KAF7670574.1"/>
    <property type="molecule type" value="Genomic_DNA"/>
</dbReference>
<dbReference type="Pfam" id="PF04188">
    <property type="entry name" value="Mannosyl_trans2"/>
    <property type="match status" value="1"/>
</dbReference>
<feature type="transmembrane region" description="Helical" evidence="12">
    <location>
        <begin position="281"/>
        <end position="299"/>
    </location>
</feature>
<evidence type="ECO:0000256" key="4">
    <source>
        <dbReference type="ARBA" id="ARBA00013795"/>
    </source>
</evidence>
<gene>
    <name evidence="13" type="primary">GPI18</name>
    <name evidence="13" type="ORF">TCON_2803</name>
</gene>
<keyword evidence="7 12" id="KW-0808">Transferase</keyword>
<evidence type="ECO:0000256" key="9">
    <source>
        <dbReference type="ARBA" id="ARBA00022824"/>
    </source>
</evidence>
<comment type="pathway">
    <text evidence="2 12">Glycolipid biosynthesis; glycosylphosphatidylinositol-anchor biosynthesis.</text>
</comment>
<evidence type="ECO:0000313" key="13">
    <source>
        <dbReference type="EMBL" id="KAF7670574.1"/>
    </source>
</evidence>
<dbReference type="PANTHER" id="PTHR12468">
    <property type="entry name" value="GPI MANNOSYLTRANSFERASE 2"/>
    <property type="match status" value="1"/>
</dbReference>
<keyword evidence="14" id="KW-1185">Reference proteome</keyword>
<reference evidence="13 14" key="1">
    <citation type="submission" date="2019-01" db="EMBL/GenBank/DDBJ databases">
        <title>Genomes sequencing and comparative genomics of infectious freshwater microsporidia, Cucumispora dikerogammari and Thelohania contejeani.</title>
        <authorList>
            <person name="Cormier A."/>
            <person name="Giraud I."/>
            <person name="Wattier R."/>
            <person name="Teixeira M."/>
            <person name="Grandjean F."/>
            <person name="Rigaud T."/>
            <person name="Cordaux R."/>
        </authorList>
    </citation>
    <scope>NUCLEOTIDE SEQUENCE [LARGE SCALE GENOMIC DNA]</scope>
    <source>
        <strain evidence="13">T1</strain>
        <tissue evidence="13">Spores</tissue>
    </source>
</reference>
<feature type="transmembrane region" description="Helical" evidence="12">
    <location>
        <begin position="96"/>
        <end position="123"/>
    </location>
</feature>
<keyword evidence="5 12" id="KW-0337">GPI-anchor biosynthesis</keyword>
<evidence type="ECO:0000256" key="7">
    <source>
        <dbReference type="ARBA" id="ARBA00022679"/>
    </source>
</evidence>
<evidence type="ECO:0000256" key="11">
    <source>
        <dbReference type="ARBA" id="ARBA00023136"/>
    </source>
</evidence>
<evidence type="ECO:0000256" key="10">
    <source>
        <dbReference type="ARBA" id="ARBA00022989"/>
    </source>
</evidence>
<keyword evidence="11 12" id="KW-0472">Membrane</keyword>
<evidence type="ECO:0000313" key="14">
    <source>
        <dbReference type="Proteomes" id="UP001516464"/>
    </source>
</evidence>
<feature type="transmembrane region" description="Helical" evidence="12">
    <location>
        <begin position="185"/>
        <end position="209"/>
    </location>
</feature>
<evidence type="ECO:0000256" key="1">
    <source>
        <dbReference type="ARBA" id="ARBA00004477"/>
    </source>
</evidence>
<feature type="transmembrane region" description="Helical" evidence="12">
    <location>
        <begin position="230"/>
        <end position="250"/>
    </location>
</feature>
<dbReference type="PANTHER" id="PTHR12468:SF2">
    <property type="entry name" value="GPI MANNOSYLTRANSFERASE 2"/>
    <property type="match status" value="1"/>
</dbReference>
<feature type="transmembrane region" description="Helical" evidence="12">
    <location>
        <begin position="20"/>
        <end position="42"/>
    </location>
</feature>
<comment type="similarity">
    <text evidence="3 12">Belongs to the PIGV family.</text>
</comment>
<evidence type="ECO:0000256" key="6">
    <source>
        <dbReference type="ARBA" id="ARBA00022676"/>
    </source>
</evidence>
<comment type="subcellular location">
    <subcellularLocation>
        <location evidence="1 12">Endoplasmic reticulum membrane</location>
        <topology evidence="1 12">Multi-pass membrane protein</topology>
    </subcellularLocation>
</comment>
<accession>A0ABQ7HUZ7</accession>
<keyword evidence="9 12" id="KW-0256">Endoplasmic reticulum</keyword>
<evidence type="ECO:0000256" key="8">
    <source>
        <dbReference type="ARBA" id="ARBA00022692"/>
    </source>
</evidence>
<organism evidence="13 14">
    <name type="scientific">Astathelohania contejeani</name>
    <dbReference type="NCBI Taxonomy" id="164912"/>
    <lineage>
        <taxon>Eukaryota</taxon>
        <taxon>Fungi</taxon>
        <taxon>Fungi incertae sedis</taxon>
        <taxon>Microsporidia</taxon>
        <taxon>Astathelohaniidae</taxon>
        <taxon>Astathelohania</taxon>
    </lineage>
</organism>
<proteinExistence type="inferred from homology"/>
<evidence type="ECO:0000256" key="12">
    <source>
        <dbReference type="RuleBase" id="RU363112"/>
    </source>
</evidence>
<dbReference type="EC" id="2.4.1.-" evidence="12"/>
<protein>
    <recommendedName>
        <fullName evidence="4 12">GPI mannosyltransferase 2</fullName>
        <ecNumber evidence="12">2.4.1.-</ecNumber>
    </recommendedName>
</protein>
<comment type="caution">
    <text evidence="12">Lacks conserved residue(s) required for the propagation of feature annotation.</text>
</comment>
<sequence>MAFFPLFPMLVNITNRILNLKIHTTAILLTNLFFVLNSLLIYKLTLKRYGKTIATNSALFFIFNPASIIFSSFYTESFFMFLFLMGFYAIEYDRAFIASLFFGLSSLTRSNGILFSIFLLPVIIPNTFTSKLLSLLKTILLCIISIIPFLGFQYYSYSSIPGNKDFLFPYSMIQSKYWNQGLFKFYTLINIGNFIIGFPFVMLAIYLVFKYLSSPIDYRLIIYDRQKRNLFCLVTLLAIQIFMVIFFIHWNMFFRFISYNPFIYWSLAILYDNLKKSKKFLFFLLYYFNFGILYAVMYGCY</sequence>
<evidence type="ECO:0000256" key="2">
    <source>
        <dbReference type="ARBA" id="ARBA00004687"/>
    </source>
</evidence>